<comment type="caution">
    <text evidence="1">The sequence shown here is derived from an EMBL/GenBank/DDBJ whole genome shotgun (WGS) entry which is preliminary data.</text>
</comment>
<accession>A0ABD0KP34</accession>
<protein>
    <submittedName>
        <fullName evidence="1">Uncharacterized protein</fullName>
    </submittedName>
</protein>
<dbReference type="Proteomes" id="UP001519460">
    <property type="component" value="Unassembled WGS sequence"/>
</dbReference>
<evidence type="ECO:0000313" key="2">
    <source>
        <dbReference type="Proteomes" id="UP001519460"/>
    </source>
</evidence>
<organism evidence="1 2">
    <name type="scientific">Batillaria attramentaria</name>
    <dbReference type="NCBI Taxonomy" id="370345"/>
    <lineage>
        <taxon>Eukaryota</taxon>
        <taxon>Metazoa</taxon>
        <taxon>Spiralia</taxon>
        <taxon>Lophotrochozoa</taxon>
        <taxon>Mollusca</taxon>
        <taxon>Gastropoda</taxon>
        <taxon>Caenogastropoda</taxon>
        <taxon>Sorbeoconcha</taxon>
        <taxon>Cerithioidea</taxon>
        <taxon>Batillariidae</taxon>
        <taxon>Batillaria</taxon>
    </lineage>
</organism>
<sequence length="123" mass="13610">MLRDLRRGIQAGRQEIKKELSCAKRKLLRVLAADLVRNYCPLDGVEKTQKACDIFRLTPSRPVSTHSVTPASPRSSASTNLTRSAIYSSRDVTVVTVTNVPVPVSIVQTTPPVHRSRDNQIIC</sequence>
<name>A0ABD0KP34_9CAEN</name>
<keyword evidence="2" id="KW-1185">Reference proteome</keyword>
<gene>
    <name evidence="1" type="ORF">BaRGS_00020121</name>
</gene>
<reference evidence="1 2" key="1">
    <citation type="journal article" date="2023" name="Sci. Data">
        <title>Genome assembly of the Korean intertidal mud-creeper Batillaria attramentaria.</title>
        <authorList>
            <person name="Patra A.K."/>
            <person name="Ho P.T."/>
            <person name="Jun S."/>
            <person name="Lee S.J."/>
            <person name="Kim Y."/>
            <person name="Won Y.J."/>
        </authorList>
    </citation>
    <scope>NUCLEOTIDE SEQUENCE [LARGE SCALE GENOMIC DNA]</scope>
    <source>
        <strain evidence="1">Wonlab-2016</strain>
    </source>
</reference>
<proteinExistence type="predicted"/>
<evidence type="ECO:0000313" key="1">
    <source>
        <dbReference type="EMBL" id="KAK7488668.1"/>
    </source>
</evidence>
<dbReference type="EMBL" id="JACVVK020000148">
    <property type="protein sequence ID" value="KAK7488668.1"/>
    <property type="molecule type" value="Genomic_DNA"/>
</dbReference>
<dbReference type="AlphaFoldDB" id="A0ABD0KP34"/>